<evidence type="ECO:0000256" key="3">
    <source>
        <dbReference type="ARBA" id="ARBA00022741"/>
    </source>
</evidence>
<sequence length="510" mass="54280">MSALPSTTDAAPVASTRDVTKRYGGVTALERVSFSVRPGEVRAVLGKNGAGKSTLIRLLSGVETPDEGTVEIGGRPLAGGGIRESAARGVATVYQELSLVPEMSVADNFGLGAWPRTRLQAVDHRRMRRDAAEALRALGVEIDPGAEVGALTLAEQQMVEIARAMRSDPRLLILDEPTSALASREVAIVLEAVRRIAERGVAVMYVSHRMDEIRRIADSATVMRDGRLIETVDLGAATTQEIVRLMLGDAAAEASAVAADVRSGHEPGDVVLSLRNLALAPKLEDVSLELRRGEVLGIAGLQGAGRTELVRCIAGFEQAERGEIAIDGEPIARPTPARMLALGVGMTPENRKADGIVPELGVDENIVLARFPRAGRGPLISLDAVRRAAEELRARLDIKTARIDLPIGSLSGGNQQKAVIGRWLHAGSRILLLDEPTRGVDVESKAQIYRLARDLAAEGAAIVFVSSELEELPLVCDRVLVLRGGRVAAEHRAPDLSLDAIVADTITEHT</sequence>
<keyword evidence="4 6" id="KW-0067">ATP-binding</keyword>
<dbReference type="PANTHER" id="PTHR43790">
    <property type="entry name" value="CARBOHYDRATE TRANSPORT ATP-BINDING PROTEIN MG119-RELATED"/>
    <property type="match status" value="1"/>
</dbReference>
<evidence type="ECO:0000256" key="1">
    <source>
        <dbReference type="ARBA" id="ARBA00022448"/>
    </source>
</evidence>
<name>A0A840IFI4_9ACTN</name>
<keyword evidence="1" id="KW-0813">Transport</keyword>
<dbReference type="InterPro" id="IPR050107">
    <property type="entry name" value="ABC_carbohydrate_import_ATPase"/>
</dbReference>
<evidence type="ECO:0000259" key="5">
    <source>
        <dbReference type="PROSITE" id="PS50893"/>
    </source>
</evidence>
<dbReference type="GO" id="GO:0005524">
    <property type="term" value="F:ATP binding"/>
    <property type="evidence" value="ECO:0007669"/>
    <property type="project" value="UniProtKB-KW"/>
</dbReference>
<dbReference type="Pfam" id="PF00005">
    <property type="entry name" value="ABC_tran"/>
    <property type="match status" value="2"/>
</dbReference>
<evidence type="ECO:0000256" key="2">
    <source>
        <dbReference type="ARBA" id="ARBA00022737"/>
    </source>
</evidence>
<gene>
    <name evidence="6" type="ORF">BDZ31_002410</name>
</gene>
<feature type="domain" description="ABC transporter" evidence="5">
    <location>
        <begin position="265"/>
        <end position="509"/>
    </location>
</feature>
<dbReference type="InterPro" id="IPR003593">
    <property type="entry name" value="AAA+_ATPase"/>
</dbReference>
<reference evidence="6 7" key="1">
    <citation type="submission" date="2020-08" db="EMBL/GenBank/DDBJ databases">
        <title>Genomic Encyclopedia of Archaeal and Bacterial Type Strains, Phase II (KMG-II): from individual species to whole genera.</title>
        <authorList>
            <person name="Goeker M."/>
        </authorList>
    </citation>
    <scope>NUCLEOTIDE SEQUENCE [LARGE SCALE GENOMIC DNA]</scope>
    <source>
        <strain evidence="6 7">DSM 23288</strain>
    </source>
</reference>
<keyword evidence="6" id="KW-0762">Sugar transport</keyword>
<dbReference type="Proteomes" id="UP000585272">
    <property type="component" value="Unassembled WGS sequence"/>
</dbReference>
<keyword evidence="3" id="KW-0547">Nucleotide-binding</keyword>
<keyword evidence="2" id="KW-0677">Repeat</keyword>
<dbReference type="EMBL" id="JACHNU010000002">
    <property type="protein sequence ID" value="MBB4662824.1"/>
    <property type="molecule type" value="Genomic_DNA"/>
</dbReference>
<dbReference type="CDD" id="cd03215">
    <property type="entry name" value="ABC_Carb_Monos_II"/>
    <property type="match status" value="1"/>
</dbReference>
<dbReference type="PANTHER" id="PTHR43790:SF9">
    <property type="entry name" value="GALACTOFURANOSE TRANSPORTER ATP-BINDING PROTEIN YTFR"/>
    <property type="match status" value="1"/>
</dbReference>
<dbReference type="Gene3D" id="3.40.50.300">
    <property type="entry name" value="P-loop containing nucleotide triphosphate hydrolases"/>
    <property type="match status" value="2"/>
</dbReference>
<dbReference type="SMART" id="SM00382">
    <property type="entry name" value="AAA"/>
    <property type="match status" value="2"/>
</dbReference>
<organism evidence="6 7">
    <name type="scientific">Conexibacter arvalis</name>
    <dbReference type="NCBI Taxonomy" id="912552"/>
    <lineage>
        <taxon>Bacteria</taxon>
        <taxon>Bacillati</taxon>
        <taxon>Actinomycetota</taxon>
        <taxon>Thermoleophilia</taxon>
        <taxon>Solirubrobacterales</taxon>
        <taxon>Conexibacteraceae</taxon>
        <taxon>Conexibacter</taxon>
    </lineage>
</organism>
<dbReference type="InterPro" id="IPR027417">
    <property type="entry name" value="P-loop_NTPase"/>
</dbReference>
<accession>A0A840IFI4</accession>
<dbReference type="GO" id="GO:0016887">
    <property type="term" value="F:ATP hydrolysis activity"/>
    <property type="evidence" value="ECO:0007669"/>
    <property type="project" value="InterPro"/>
</dbReference>
<protein>
    <submittedName>
        <fullName evidence="6">Simple sugar transport system ATP-binding protein</fullName>
    </submittedName>
</protein>
<dbReference type="InterPro" id="IPR017871">
    <property type="entry name" value="ABC_transporter-like_CS"/>
</dbReference>
<evidence type="ECO:0000313" key="7">
    <source>
        <dbReference type="Proteomes" id="UP000585272"/>
    </source>
</evidence>
<dbReference type="PROSITE" id="PS50893">
    <property type="entry name" value="ABC_TRANSPORTER_2"/>
    <property type="match status" value="2"/>
</dbReference>
<dbReference type="RefSeq" id="WP_183342299.1">
    <property type="nucleotide sequence ID" value="NZ_JACHNU010000002.1"/>
</dbReference>
<proteinExistence type="predicted"/>
<evidence type="ECO:0000256" key="4">
    <source>
        <dbReference type="ARBA" id="ARBA00022840"/>
    </source>
</evidence>
<dbReference type="AlphaFoldDB" id="A0A840IFI4"/>
<feature type="domain" description="ABC transporter" evidence="5">
    <location>
        <begin position="14"/>
        <end position="250"/>
    </location>
</feature>
<dbReference type="CDD" id="cd03216">
    <property type="entry name" value="ABC_Carb_Monos_I"/>
    <property type="match status" value="1"/>
</dbReference>
<dbReference type="PROSITE" id="PS00211">
    <property type="entry name" value="ABC_TRANSPORTER_1"/>
    <property type="match status" value="1"/>
</dbReference>
<dbReference type="InterPro" id="IPR003439">
    <property type="entry name" value="ABC_transporter-like_ATP-bd"/>
</dbReference>
<comment type="caution">
    <text evidence="6">The sequence shown here is derived from an EMBL/GenBank/DDBJ whole genome shotgun (WGS) entry which is preliminary data.</text>
</comment>
<evidence type="ECO:0000313" key="6">
    <source>
        <dbReference type="EMBL" id="MBB4662824.1"/>
    </source>
</evidence>
<keyword evidence="7" id="KW-1185">Reference proteome</keyword>
<dbReference type="SUPFAM" id="SSF52540">
    <property type="entry name" value="P-loop containing nucleoside triphosphate hydrolases"/>
    <property type="match status" value="2"/>
</dbReference>